<evidence type="ECO:0000313" key="1">
    <source>
        <dbReference type="EMBL" id="MQT45540.1"/>
    </source>
</evidence>
<gene>
    <name evidence="2" type="ORF">GHO39_10585</name>
    <name evidence="1" type="ORF">GHO40_02145</name>
</gene>
<comment type="caution">
    <text evidence="2">The sequence shown here is derived from an EMBL/GenBank/DDBJ whole genome shotgun (WGS) entry which is preliminary data.</text>
</comment>
<sequence>MRVMRDFFQRLFSTSDARATSALQPNLSRRSFMCACGCGMLALSSVGTALLAAASKVEAATGGPLLRVGHMPAGCVSHLLLAKLRGDFAAAGIQVELTQFNSPSDALQALLAGRLDLMHGPWTMTAAAYAKGTQDLRIIGGSGQGGIELVARNGSVASLDEFIAAAGSGLRVGTLRLDTLELVGYGSMARHGKSYNDYQMTFFPSMAGMGEAIANGRLDVCTLAQPYAQNVVSTTGARYLSDSNAVWGPEAADCVITTQVRTSEEQGPLLTRYLELLQASANAMKADFDGAVQQLQPVYGVSNDVLKVALARQSPNPVISPVGVAGLKRGAGYLVELGYFTDNPIDAVLDLRHQPAAQVTG</sequence>
<name>A0A6A7YQH7_9PSED</name>
<dbReference type="Pfam" id="PF13379">
    <property type="entry name" value="NMT1_2"/>
    <property type="match status" value="1"/>
</dbReference>
<evidence type="ECO:0000313" key="2">
    <source>
        <dbReference type="EMBL" id="MQT89576.1"/>
    </source>
</evidence>
<protein>
    <submittedName>
        <fullName evidence="2">ABC transporter substrate-binding protein</fullName>
    </submittedName>
</protein>
<reference evidence="3 4" key="1">
    <citation type="submission" date="2019-10" db="EMBL/GenBank/DDBJ databases">
        <title>Evaluation of single-gene subtyping targets for Pseudomonas.</title>
        <authorList>
            <person name="Reichler S.J."/>
            <person name="Orsi R.H."/>
            <person name="Wiedmann M."/>
            <person name="Martin N.H."/>
            <person name="Murphy S.I."/>
        </authorList>
    </citation>
    <scope>NUCLEOTIDE SEQUENCE [LARGE SCALE GENOMIC DNA]</scope>
    <source>
        <strain evidence="2 4">FSL R10-3254</strain>
        <strain evidence="1 3">FSL R10-3257</strain>
    </source>
</reference>
<dbReference type="Gene3D" id="3.40.190.10">
    <property type="entry name" value="Periplasmic binding protein-like II"/>
    <property type="match status" value="2"/>
</dbReference>
<dbReference type="AlphaFoldDB" id="A0A6A7YQH7"/>
<dbReference type="EMBL" id="WIWJ01000003">
    <property type="protein sequence ID" value="MQT45540.1"/>
    <property type="molecule type" value="Genomic_DNA"/>
</dbReference>
<dbReference type="Proteomes" id="UP000441404">
    <property type="component" value="Unassembled WGS sequence"/>
</dbReference>
<evidence type="ECO:0000313" key="4">
    <source>
        <dbReference type="Proteomes" id="UP000489190"/>
    </source>
</evidence>
<dbReference type="PANTHER" id="PTHR30024">
    <property type="entry name" value="ALIPHATIC SULFONATES-BINDING PROTEIN-RELATED"/>
    <property type="match status" value="1"/>
</dbReference>
<evidence type="ECO:0000313" key="3">
    <source>
        <dbReference type="Proteomes" id="UP000441404"/>
    </source>
</evidence>
<proteinExistence type="predicted"/>
<dbReference type="EMBL" id="WIWI01000024">
    <property type="protein sequence ID" value="MQT89576.1"/>
    <property type="molecule type" value="Genomic_DNA"/>
</dbReference>
<dbReference type="SUPFAM" id="SSF53850">
    <property type="entry name" value="Periplasmic binding protein-like II"/>
    <property type="match status" value="1"/>
</dbReference>
<organism evidence="2 4">
    <name type="scientific">Pseudomonas helleri</name>
    <dbReference type="NCBI Taxonomy" id="1608996"/>
    <lineage>
        <taxon>Bacteria</taxon>
        <taxon>Pseudomonadati</taxon>
        <taxon>Pseudomonadota</taxon>
        <taxon>Gammaproteobacteria</taxon>
        <taxon>Pseudomonadales</taxon>
        <taxon>Pseudomonadaceae</taxon>
        <taxon>Pseudomonas</taxon>
    </lineage>
</organism>
<dbReference type="PANTHER" id="PTHR30024:SF42">
    <property type="entry name" value="ALIPHATIC SULFONATES-BINDING PROTEIN-RELATED"/>
    <property type="match status" value="1"/>
</dbReference>
<accession>A0A6A7YQH7</accession>
<dbReference type="Proteomes" id="UP000489190">
    <property type="component" value="Unassembled WGS sequence"/>
</dbReference>